<feature type="compositionally biased region" description="Polar residues" evidence="2">
    <location>
        <begin position="221"/>
        <end position="240"/>
    </location>
</feature>
<dbReference type="PANTHER" id="PTHR45125">
    <property type="entry name" value="F21J9.4-RELATED"/>
    <property type="match status" value="1"/>
</dbReference>
<evidence type="ECO:0000256" key="1">
    <source>
        <dbReference type="SAM" id="Coils"/>
    </source>
</evidence>
<gene>
    <name evidence="4" type="ORF">HHK36_028321</name>
</gene>
<evidence type="ECO:0000259" key="3">
    <source>
        <dbReference type="Pfam" id="PF14303"/>
    </source>
</evidence>
<keyword evidence="5" id="KW-1185">Reference proteome</keyword>
<accession>A0A835D1Z1</accession>
<evidence type="ECO:0000256" key="2">
    <source>
        <dbReference type="SAM" id="MobiDB-lite"/>
    </source>
</evidence>
<dbReference type="InterPro" id="IPR029466">
    <property type="entry name" value="NAM-associated_C"/>
</dbReference>
<evidence type="ECO:0000313" key="4">
    <source>
        <dbReference type="EMBL" id="KAF8380827.1"/>
    </source>
</evidence>
<dbReference type="Proteomes" id="UP000655225">
    <property type="component" value="Unassembled WGS sequence"/>
</dbReference>
<comment type="caution">
    <text evidence="4">The sequence shown here is derived from an EMBL/GenBank/DDBJ whole genome shotgun (WGS) entry which is preliminary data.</text>
</comment>
<name>A0A835D1Z1_TETSI</name>
<reference evidence="4 5" key="1">
    <citation type="submission" date="2020-04" db="EMBL/GenBank/DDBJ databases">
        <title>Plant Genome Project.</title>
        <authorList>
            <person name="Zhang R.-G."/>
        </authorList>
    </citation>
    <scope>NUCLEOTIDE SEQUENCE [LARGE SCALE GENOMIC DNA]</scope>
    <source>
        <strain evidence="4">YNK0</strain>
        <tissue evidence="4">Leaf</tissue>
    </source>
</reference>
<organism evidence="4 5">
    <name type="scientific">Tetracentron sinense</name>
    <name type="common">Spur-leaf</name>
    <dbReference type="NCBI Taxonomy" id="13715"/>
    <lineage>
        <taxon>Eukaryota</taxon>
        <taxon>Viridiplantae</taxon>
        <taxon>Streptophyta</taxon>
        <taxon>Embryophyta</taxon>
        <taxon>Tracheophyta</taxon>
        <taxon>Spermatophyta</taxon>
        <taxon>Magnoliopsida</taxon>
        <taxon>Trochodendrales</taxon>
        <taxon>Trochodendraceae</taxon>
        <taxon>Tetracentron</taxon>
    </lineage>
</organism>
<evidence type="ECO:0000313" key="5">
    <source>
        <dbReference type="Proteomes" id="UP000655225"/>
    </source>
</evidence>
<proteinExistence type="predicted"/>
<dbReference type="Pfam" id="PF14303">
    <property type="entry name" value="NAM-associated"/>
    <property type="match status" value="1"/>
</dbReference>
<feature type="domain" description="No apical meristem-associated C-terminal" evidence="3">
    <location>
        <begin position="71"/>
        <end position="211"/>
    </location>
</feature>
<dbReference type="AlphaFoldDB" id="A0A835D1Z1"/>
<feature type="region of interest" description="Disordered" evidence="2">
    <location>
        <begin position="215"/>
        <end position="251"/>
    </location>
</feature>
<dbReference type="OMA" id="ENFESHK"/>
<sequence length="251" mass="28934">MLWGRISENFESHKRDCGQAPQTPKSLQCRIGLIPKAINKFRRCIRQVENLNPSDASELDIFEYFEGSQTRTPISRSPETPSTVDLNADEDEQTPIEVCADSSGQPMGRKKEKMRKRLAADKSALIAGMFQENHAILETFKRGEIKRNERLAQMDNDATIRYNVMMLQAENKRNKLQLRREKQEREFMEKDLNSISDPIEREYFRDKKLEIVEKGARDSQVGGSSATFNHDDFNSFSQYQGGYEGNDLPPY</sequence>
<feature type="coiled-coil region" evidence="1">
    <location>
        <begin position="164"/>
        <end position="191"/>
    </location>
</feature>
<keyword evidence="1" id="KW-0175">Coiled coil</keyword>
<protein>
    <recommendedName>
        <fullName evidence="3">No apical meristem-associated C-terminal domain-containing protein</fullName>
    </recommendedName>
</protein>
<dbReference type="EMBL" id="JABCRI010000021">
    <property type="protein sequence ID" value="KAF8380827.1"/>
    <property type="molecule type" value="Genomic_DNA"/>
</dbReference>
<dbReference type="PANTHER" id="PTHR45125:SF3">
    <property type="entry name" value="NO-APICAL-MERISTEM-ASSOCIATED CARBOXY-TERMINAL DOMAIN PROTEIN"/>
    <property type="match status" value="1"/>
</dbReference>
<dbReference type="OrthoDB" id="849000at2759"/>